<comment type="pathway">
    <text evidence="1">Protein modification; protein ubiquitination.</text>
</comment>
<dbReference type="InterPro" id="IPR015943">
    <property type="entry name" value="WD40/YVTN_repeat-like_dom_sf"/>
</dbReference>
<dbReference type="EMBL" id="ML986773">
    <property type="protein sequence ID" value="KAF2258287.1"/>
    <property type="molecule type" value="Genomic_DNA"/>
</dbReference>
<dbReference type="PROSITE" id="PS50082">
    <property type="entry name" value="WD_REPEATS_2"/>
    <property type="match status" value="3"/>
</dbReference>
<evidence type="ECO:0000256" key="4">
    <source>
        <dbReference type="ARBA" id="ARBA00022786"/>
    </source>
</evidence>
<dbReference type="Pfam" id="PF00400">
    <property type="entry name" value="WD40"/>
    <property type="match status" value="3"/>
</dbReference>
<evidence type="ECO:0000256" key="2">
    <source>
        <dbReference type="ARBA" id="ARBA00022574"/>
    </source>
</evidence>
<dbReference type="PROSITE" id="PS00678">
    <property type="entry name" value="WD_REPEATS_1"/>
    <property type="match status" value="1"/>
</dbReference>
<dbReference type="InterPro" id="IPR001680">
    <property type="entry name" value="WD40_rpt"/>
</dbReference>
<comment type="similarity">
    <text evidence="5">Belongs to the WD repeat cdt2 family.</text>
</comment>
<dbReference type="Gene3D" id="2.130.10.10">
    <property type="entry name" value="YVTN repeat-like/Quinoprotein amine dehydrogenase"/>
    <property type="match status" value="2"/>
</dbReference>
<keyword evidence="2 6" id="KW-0853">WD repeat</keyword>
<evidence type="ECO:0000256" key="5">
    <source>
        <dbReference type="ARBA" id="ARBA00038344"/>
    </source>
</evidence>
<feature type="repeat" description="WD" evidence="6">
    <location>
        <begin position="304"/>
        <end position="339"/>
    </location>
</feature>
<reference evidence="9" key="1">
    <citation type="journal article" date="2020" name="Stud. Mycol.">
        <title>101 Dothideomycetes genomes: A test case for predicting lifestyles and emergence of pathogens.</title>
        <authorList>
            <person name="Haridas S."/>
            <person name="Albert R."/>
            <person name="Binder M."/>
            <person name="Bloem J."/>
            <person name="LaButti K."/>
            <person name="Salamov A."/>
            <person name="Andreopoulos B."/>
            <person name="Baker S."/>
            <person name="Barry K."/>
            <person name="Bills G."/>
            <person name="Bluhm B."/>
            <person name="Cannon C."/>
            <person name="Castanera R."/>
            <person name="Culley D."/>
            <person name="Daum C."/>
            <person name="Ezra D."/>
            <person name="Gonzalez J."/>
            <person name="Henrissat B."/>
            <person name="Kuo A."/>
            <person name="Liang C."/>
            <person name="Lipzen A."/>
            <person name="Lutzoni F."/>
            <person name="Magnuson J."/>
            <person name="Mondo S."/>
            <person name="Nolan M."/>
            <person name="Ohm R."/>
            <person name="Pangilinan J."/>
            <person name="Park H.-J."/>
            <person name="Ramirez L."/>
            <person name="Alfaro M."/>
            <person name="Sun H."/>
            <person name="Tritt A."/>
            <person name="Yoshinaga Y."/>
            <person name="Zwiers L.-H."/>
            <person name="Turgeon B."/>
            <person name="Goodwin S."/>
            <person name="Spatafora J."/>
            <person name="Crous P."/>
            <person name="Grigoriev I."/>
        </authorList>
    </citation>
    <scope>NUCLEOTIDE SEQUENCE [LARGE SCALE GENOMIC DNA]</scope>
    <source>
        <strain evidence="9">CBS 304.66</strain>
    </source>
</reference>
<dbReference type="GO" id="GO:0043161">
    <property type="term" value="P:proteasome-mediated ubiquitin-dependent protein catabolic process"/>
    <property type="evidence" value="ECO:0007669"/>
    <property type="project" value="TreeGrafter"/>
</dbReference>
<evidence type="ECO:0000256" key="7">
    <source>
        <dbReference type="SAM" id="MobiDB-lite"/>
    </source>
</evidence>
<feature type="region of interest" description="Disordered" evidence="7">
    <location>
        <begin position="98"/>
        <end position="137"/>
    </location>
</feature>
<keyword evidence="4" id="KW-0833">Ubl conjugation pathway</keyword>
<feature type="repeat" description="WD" evidence="6">
    <location>
        <begin position="262"/>
        <end position="303"/>
    </location>
</feature>
<dbReference type="SMART" id="SM00320">
    <property type="entry name" value="WD40"/>
    <property type="match status" value="5"/>
</dbReference>
<evidence type="ECO:0000256" key="1">
    <source>
        <dbReference type="ARBA" id="ARBA00004906"/>
    </source>
</evidence>
<sequence length="687" mass="75320">MSSPFEPHHGLCELVSELPSSSPSHSASSMTSRKPKKPPPITPKRFTRFFTPRSSVHGSSHSNSLGNSGRQLRDITRTAVNRPNGLHKTTPRKTVNFADIAADKQMRTPQVNSRKRKAPYLSPESSPVQSSPSKRSKFVTPQPITVLEDEPALEQPFVFPEAIRRLKSLGSTSRMLQRSFGGILGVGRGFHRDHCSSWEEQTSNFYSGPDDCHQLPQGAPPFSTAGCNSNSLVAIGDEDGWVHLLDASDDATSDFTRAHLSFRPHTNAVMDMQFSSDDAYLATGSGDQTAQIIDVRTQQCVSVLSKHRSSVKQVRFQPSEDKIVATSSRDGTVQIWDLRCKGGLDNIHQLWGVDAPYVGIIRTLTAAHADNSFVSPNGASTTTAKIPKELLGKSEALSRRNEISVTALSFLPTGREHLLLTASDASTCVKVWDIRARYSRRGPAIPISTTRQPESHNRHRHFAINSLTLSGDAARLYALSKDNTVYAYSTSHLILGVAPELSVSTSASHRYASIGKEGLGPMYGFRHRNFHAGSFYVKAALRKASGDQPELLAVGSTDGCPVVFPTDERFLRHEPSRDEGADELPQFPARPSLSRNSSSTSRFPNLLEDQIPIYEHGTPLVRGHDAEVGSVSFAKSGTLVSISDDFSVRRWKEGPQARELRSGGEADGRRWRSGWAIVSEGFDDDDK</sequence>
<keyword evidence="3" id="KW-0677">Repeat</keyword>
<accession>A0A9P4JYZ2</accession>
<dbReference type="InterPro" id="IPR036322">
    <property type="entry name" value="WD40_repeat_dom_sf"/>
</dbReference>
<name>A0A9P4JYZ2_9PLEO</name>
<feature type="compositionally biased region" description="Low complexity" evidence="7">
    <location>
        <begin position="48"/>
        <end position="69"/>
    </location>
</feature>
<organism evidence="8 9">
    <name type="scientific">Lojkania enalia</name>
    <dbReference type="NCBI Taxonomy" id="147567"/>
    <lineage>
        <taxon>Eukaryota</taxon>
        <taxon>Fungi</taxon>
        <taxon>Dikarya</taxon>
        <taxon>Ascomycota</taxon>
        <taxon>Pezizomycotina</taxon>
        <taxon>Dothideomycetes</taxon>
        <taxon>Pleosporomycetidae</taxon>
        <taxon>Pleosporales</taxon>
        <taxon>Pleosporales incertae sedis</taxon>
        <taxon>Lojkania</taxon>
    </lineage>
</organism>
<dbReference type="PANTHER" id="PTHR22852">
    <property type="entry name" value="LETHAL 2 DENTICLELESS PROTEIN RETINOIC ACID-REGULATED NUCLEAR MATRIX-ASSOCIATED PROTEIN"/>
    <property type="match status" value="1"/>
</dbReference>
<evidence type="ECO:0000256" key="6">
    <source>
        <dbReference type="PROSITE-ProRule" id="PRU00221"/>
    </source>
</evidence>
<protein>
    <submittedName>
        <fullName evidence="8">WD40 repeat-like protein</fullName>
    </submittedName>
</protein>
<keyword evidence="9" id="KW-1185">Reference proteome</keyword>
<feature type="region of interest" description="Disordered" evidence="7">
    <location>
        <begin position="574"/>
        <end position="602"/>
    </location>
</feature>
<comment type="caution">
    <text evidence="8">The sequence shown here is derived from an EMBL/GenBank/DDBJ whole genome shotgun (WGS) entry which is preliminary data.</text>
</comment>
<dbReference type="AlphaFoldDB" id="A0A9P4JYZ2"/>
<dbReference type="Proteomes" id="UP000800093">
    <property type="component" value="Unassembled WGS sequence"/>
</dbReference>
<feature type="compositionally biased region" description="Low complexity" evidence="7">
    <location>
        <begin position="590"/>
        <end position="602"/>
    </location>
</feature>
<dbReference type="PANTHER" id="PTHR22852:SF0">
    <property type="entry name" value="DENTICLELESS PROTEIN HOMOLOG"/>
    <property type="match status" value="1"/>
</dbReference>
<dbReference type="GO" id="GO:0005634">
    <property type="term" value="C:nucleus"/>
    <property type="evidence" value="ECO:0007669"/>
    <property type="project" value="TreeGrafter"/>
</dbReference>
<dbReference type="PROSITE" id="PS50294">
    <property type="entry name" value="WD_REPEATS_REGION"/>
    <property type="match status" value="2"/>
</dbReference>
<dbReference type="InterPro" id="IPR051865">
    <property type="entry name" value="WD-repeat_CDT2_adapter"/>
</dbReference>
<feature type="compositionally biased region" description="Low complexity" evidence="7">
    <location>
        <begin position="122"/>
        <end position="133"/>
    </location>
</feature>
<feature type="compositionally biased region" description="Basic and acidic residues" evidence="7">
    <location>
        <begin position="1"/>
        <end position="11"/>
    </location>
</feature>
<dbReference type="GO" id="GO:0030674">
    <property type="term" value="F:protein-macromolecule adaptor activity"/>
    <property type="evidence" value="ECO:0007669"/>
    <property type="project" value="TreeGrafter"/>
</dbReference>
<feature type="region of interest" description="Disordered" evidence="7">
    <location>
        <begin position="1"/>
        <end position="71"/>
    </location>
</feature>
<evidence type="ECO:0000313" key="9">
    <source>
        <dbReference type="Proteomes" id="UP000800093"/>
    </source>
</evidence>
<dbReference type="SUPFAM" id="SSF50978">
    <property type="entry name" value="WD40 repeat-like"/>
    <property type="match status" value="1"/>
</dbReference>
<dbReference type="OrthoDB" id="2096344at2759"/>
<feature type="compositionally biased region" description="Low complexity" evidence="7">
    <location>
        <begin position="16"/>
        <end position="32"/>
    </location>
</feature>
<proteinExistence type="inferred from homology"/>
<evidence type="ECO:0000256" key="3">
    <source>
        <dbReference type="ARBA" id="ARBA00022737"/>
    </source>
</evidence>
<evidence type="ECO:0000313" key="8">
    <source>
        <dbReference type="EMBL" id="KAF2258287.1"/>
    </source>
</evidence>
<dbReference type="InterPro" id="IPR019775">
    <property type="entry name" value="WD40_repeat_CS"/>
</dbReference>
<feature type="repeat" description="WD" evidence="6">
    <location>
        <begin position="621"/>
        <end position="652"/>
    </location>
</feature>
<gene>
    <name evidence="8" type="ORF">CC78DRAFT_621951</name>
</gene>